<evidence type="ECO:0000313" key="8">
    <source>
        <dbReference type="Proteomes" id="UP000274822"/>
    </source>
</evidence>
<dbReference type="InterPro" id="IPR050699">
    <property type="entry name" value="RNA-DNA_Helicase"/>
</dbReference>
<dbReference type="GO" id="GO:0005524">
    <property type="term" value="F:ATP binding"/>
    <property type="evidence" value="ECO:0007669"/>
    <property type="project" value="UniProtKB-KW"/>
</dbReference>
<dbReference type="GO" id="GO:0004386">
    <property type="term" value="F:helicase activity"/>
    <property type="evidence" value="ECO:0007669"/>
    <property type="project" value="UniProtKB-KW"/>
</dbReference>
<dbReference type="PROSITE" id="PS51192">
    <property type="entry name" value="HELICASE_ATP_BIND_1"/>
    <property type="match status" value="1"/>
</dbReference>
<evidence type="ECO:0000313" key="7">
    <source>
        <dbReference type="EMBL" id="RUS28439.1"/>
    </source>
</evidence>
<keyword evidence="1" id="KW-0547">Nucleotide-binding</keyword>
<dbReference type="Pfam" id="PF00270">
    <property type="entry name" value="DEAD"/>
    <property type="match status" value="1"/>
</dbReference>
<feature type="region of interest" description="Disordered" evidence="5">
    <location>
        <begin position="275"/>
        <end position="300"/>
    </location>
</feature>
<dbReference type="SUPFAM" id="SSF52540">
    <property type="entry name" value="P-loop containing nucleoside triphosphate hydrolases"/>
    <property type="match status" value="1"/>
</dbReference>
<feature type="domain" description="Helicase ATP-binding" evidence="6">
    <location>
        <begin position="1"/>
        <end position="146"/>
    </location>
</feature>
<dbReference type="GO" id="GO:0055087">
    <property type="term" value="C:Ski complex"/>
    <property type="evidence" value="ECO:0007669"/>
    <property type="project" value="TreeGrafter"/>
</dbReference>
<name>A0A433QFA7_9FUNG</name>
<proteinExistence type="predicted"/>
<dbReference type="InterPro" id="IPR011545">
    <property type="entry name" value="DEAD/DEAH_box_helicase_dom"/>
</dbReference>
<sequence length="300" mass="35205">MARELNVFQKQAVYHLEIGELVFIAAHTSAAIYTSPIKALSNQKFHDFKHTFGEDVGILMGDVQIRPEASCLVMTTEILRSMLYRGADLIRDMGFVIFEKVHYRGVVWKEVIILLPMHVNLILLSATAKYQRFADWVERTKKDIYIISTPIQLEHFLYANELYKVFDAKKQWLVQRAKECYSCRLRWSWRWIEKKRRRRVERRWRPREKLSGDASSATARAANCCGDIHDPETACKVAGAFDDPHFVPANRLEEWYFHKYRWALDESRREGYGNGLPSSLLHHQPPTSLPRPTHQQRLPY</sequence>
<organism evidence="7 8">
    <name type="scientific">Jimgerdemannia flammicorona</name>
    <dbReference type="NCBI Taxonomy" id="994334"/>
    <lineage>
        <taxon>Eukaryota</taxon>
        <taxon>Fungi</taxon>
        <taxon>Fungi incertae sedis</taxon>
        <taxon>Mucoromycota</taxon>
        <taxon>Mucoromycotina</taxon>
        <taxon>Endogonomycetes</taxon>
        <taxon>Endogonales</taxon>
        <taxon>Endogonaceae</taxon>
        <taxon>Jimgerdemannia</taxon>
    </lineage>
</organism>
<comment type="caution">
    <text evidence="7">The sequence shown here is derived from an EMBL/GenBank/DDBJ whole genome shotgun (WGS) entry which is preliminary data.</text>
</comment>
<reference evidence="7 8" key="1">
    <citation type="journal article" date="2018" name="New Phytol.">
        <title>Phylogenomics of Endogonaceae and evolution of mycorrhizas within Mucoromycota.</title>
        <authorList>
            <person name="Chang Y."/>
            <person name="Desiro A."/>
            <person name="Na H."/>
            <person name="Sandor L."/>
            <person name="Lipzen A."/>
            <person name="Clum A."/>
            <person name="Barry K."/>
            <person name="Grigoriev I.V."/>
            <person name="Martin F.M."/>
            <person name="Stajich J.E."/>
            <person name="Smith M.E."/>
            <person name="Bonito G."/>
            <person name="Spatafora J.W."/>
        </authorList>
    </citation>
    <scope>NUCLEOTIDE SEQUENCE [LARGE SCALE GENOMIC DNA]</scope>
    <source>
        <strain evidence="7 8">AD002</strain>
    </source>
</reference>
<keyword evidence="4" id="KW-0067">ATP-binding</keyword>
<dbReference type="GO" id="GO:0016787">
    <property type="term" value="F:hydrolase activity"/>
    <property type="evidence" value="ECO:0007669"/>
    <property type="project" value="UniProtKB-KW"/>
</dbReference>
<dbReference type="GO" id="GO:0003676">
    <property type="term" value="F:nucleic acid binding"/>
    <property type="evidence" value="ECO:0007669"/>
    <property type="project" value="InterPro"/>
</dbReference>
<keyword evidence="2" id="KW-0378">Hydrolase</keyword>
<evidence type="ECO:0000259" key="6">
    <source>
        <dbReference type="PROSITE" id="PS51192"/>
    </source>
</evidence>
<protein>
    <recommendedName>
        <fullName evidence="6">Helicase ATP-binding domain-containing protein</fullName>
    </recommendedName>
</protein>
<dbReference type="PANTHER" id="PTHR12131">
    <property type="entry name" value="ATP-DEPENDENT RNA AND DNA HELICASE"/>
    <property type="match status" value="1"/>
</dbReference>
<evidence type="ECO:0000256" key="4">
    <source>
        <dbReference type="ARBA" id="ARBA00022840"/>
    </source>
</evidence>
<dbReference type="AlphaFoldDB" id="A0A433QFA7"/>
<dbReference type="InterPro" id="IPR014001">
    <property type="entry name" value="Helicase_ATP-bd"/>
</dbReference>
<dbReference type="GO" id="GO:0070478">
    <property type="term" value="P:nuclear-transcribed mRNA catabolic process, 3'-5' exonucleolytic nonsense-mediated decay"/>
    <property type="evidence" value="ECO:0007669"/>
    <property type="project" value="TreeGrafter"/>
</dbReference>
<evidence type="ECO:0000256" key="2">
    <source>
        <dbReference type="ARBA" id="ARBA00022801"/>
    </source>
</evidence>
<keyword evidence="3" id="KW-0347">Helicase</keyword>
<evidence type="ECO:0000256" key="5">
    <source>
        <dbReference type="SAM" id="MobiDB-lite"/>
    </source>
</evidence>
<dbReference type="PANTHER" id="PTHR12131:SF1">
    <property type="entry name" value="ATP-DEPENDENT RNA HELICASE SUPV3L1, MITOCHONDRIAL-RELATED"/>
    <property type="match status" value="1"/>
</dbReference>
<evidence type="ECO:0000256" key="1">
    <source>
        <dbReference type="ARBA" id="ARBA00022741"/>
    </source>
</evidence>
<accession>A0A433QFA7</accession>
<dbReference type="Gene3D" id="3.40.50.300">
    <property type="entry name" value="P-loop containing nucleotide triphosphate hydrolases"/>
    <property type="match status" value="1"/>
</dbReference>
<keyword evidence="8" id="KW-1185">Reference proteome</keyword>
<feature type="non-terminal residue" evidence="7">
    <location>
        <position position="300"/>
    </location>
</feature>
<evidence type="ECO:0000256" key="3">
    <source>
        <dbReference type="ARBA" id="ARBA00022806"/>
    </source>
</evidence>
<dbReference type="Proteomes" id="UP000274822">
    <property type="component" value="Unassembled WGS sequence"/>
</dbReference>
<dbReference type="EMBL" id="RBNJ01006623">
    <property type="protein sequence ID" value="RUS28439.1"/>
    <property type="molecule type" value="Genomic_DNA"/>
</dbReference>
<gene>
    <name evidence="7" type="ORF">BC938DRAFT_481890</name>
</gene>
<dbReference type="InterPro" id="IPR027417">
    <property type="entry name" value="P-loop_NTPase"/>
</dbReference>